<evidence type="ECO:0000313" key="2">
    <source>
        <dbReference type="Proteomes" id="UP001152622"/>
    </source>
</evidence>
<organism evidence="1 2">
    <name type="scientific">Synaphobranchus kaupii</name>
    <name type="common">Kaup's arrowtooth eel</name>
    <dbReference type="NCBI Taxonomy" id="118154"/>
    <lineage>
        <taxon>Eukaryota</taxon>
        <taxon>Metazoa</taxon>
        <taxon>Chordata</taxon>
        <taxon>Craniata</taxon>
        <taxon>Vertebrata</taxon>
        <taxon>Euteleostomi</taxon>
        <taxon>Actinopterygii</taxon>
        <taxon>Neopterygii</taxon>
        <taxon>Teleostei</taxon>
        <taxon>Anguilliformes</taxon>
        <taxon>Synaphobranchidae</taxon>
        <taxon>Synaphobranchus</taxon>
    </lineage>
</organism>
<evidence type="ECO:0000313" key="1">
    <source>
        <dbReference type="EMBL" id="KAJ8340627.1"/>
    </source>
</evidence>
<proteinExistence type="predicted"/>
<comment type="caution">
    <text evidence="1">The sequence shown here is derived from an EMBL/GenBank/DDBJ whole genome shotgun (WGS) entry which is preliminary data.</text>
</comment>
<accession>A0A9Q1EKU1</accession>
<dbReference type="AlphaFoldDB" id="A0A9Q1EKU1"/>
<reference evidence="1" key="1">
    <citation type="journal article" date="2023" name="Science">
        <title>Genome structures resolve the early diversification of teleost fishes.</title>
        <authorList>
            <person name="Parey E."/>
            <person name="Louis A."/>
            <person name="Montfort J."/>
            <person name="Bouchez O."/>
            <person name="Roques C."/>
            <person name="Iampietro C."/>
            <person name="Lluch J."/>
            <person name="Castinel A."/>
            <person name="Donnadieu C."/>
            <person name="Desvignes T."/>
            <person name="Floi Bucao C."/>
            <person name="Jouanno E."/>
            <person name="Wen M."/>
            <person name="Mejri S."/>
            <person name="Dirks R."/>
            <person name="Jansen H."/>
            <person name="Henkel C."/>
            <person name="Chen W.J."/>
            <person name="Zahm M."/>
            <person name="Cabau C."/>
            <person name="Klopp C."/>
            <person name="Thompson A.W."/>
            <person name="Robinson-Rechavi M."/>
            <person name="Braasch I."/>
            <person name="Lecointre G."/>
            <person name="Bobe J."/>
            <person name="Postlethwait J.H."/>
            <person name="Berthelot C."/>
            <person name="Roest Crollius H."/>
            <person name="Guiguen Y."/>
        </authorList>
    </citation>
    <scope>NUCLEOTIDE SEQUENCE</scope>
    <source>
        <strain evidence="1">WJC10195</strain>
    </source>
</reference>
<dbReference type="EMBL" id="JAINUF010000016">
    <property type="protein sequence ID" value="KAJ8340627.1"/>
    <property type="molecule type" value="Genomic_DNA"/>
</dbReference>
<keyword evidence="2" id="KW-1185">Reference proteome</keyword>
<protein>
    <submittedName>
        <fullName evidence="1">Uncharacterized protein</fullName>
    </submittedName>
</protein>
<gene>
    <name evidence="1" type="ORF">SKAU_G00352600</name>
</gene>
<sequence length="73" mass="7828">MAVLTVEAAGGAWRAGLPAGEPDCTILACTGRPGRMACEDTGDWGIKEEEREQERLVPAHLQAARQRATQHAD</sequence>
<dbReference type="Proteomes" id="UP001152622">
    <property type="component" value="Chromosome 16"/>
</dbReference>
<name>A0A9Q1EKU1_SYNKA</name>